<comment type="caution">
    <text evidence="1">The sequence shown here is derived from an EMBL/GenBank/DDBJ whole genome shotgun (WGS) entry which is preliminary data.</text>
</comment>
<accession>A0ABV6P2N8</accession>
<proteinExistence type="predicted"/>
<evidence type="ECO:0008006" key="3">
    <source>
        <dbReference type="Google" id="ProtNLM"/>
    </source>
</evidence>
<dbReference type="EMBL" id="JBHLUE010000020">
    <property type="protein sequence ID" value="MFC0567295.1"/>
    <property type="molecule type" value="Genomic_DNA"/>
</dbReference>
<sequence>MTRAGSAAVRAGAVARMIWGAGMLAAPTTVLGALGGRRSDLAVAVLRVLGARHLAQGAVTAWRPTGPVLAAGAAADALHGASTVLLVALDRRQRGPAVAETGLAAAWIALTLSARR</sequence>
<name>A0ABV6P2N8_9ACTN</name>
<protein>
    <recommendedName>
        <fullName evidence="3">DUF4267 domain-containing protein</fullName>
    </recommendedName>
</protein>
<evidence type="ECO:0000313" key="1">
    <source>
        <dbReference type="EMBL" id="MFC0567295.1"/>
    </source>
</evidence>
<keyword evidence="2" id="KW-1185">Reference proteome</keyword>
<organism evidence="1 2">
    <name type="scientific">Plantactinospora siamensis</name>
    <dbReference type="NCBI Taxonomy" id="555372"/>
    <lineage>
        <taxon>Bacteria</taxon>
        <taxon>Bacillati</taxon>
        <taxon>Actinomycetota</taxon>
        <taxon>Actinomycetes</taxon>
        <taxon>Micromonosporales</taxon>
        <taxon>Micromonosporaceae</taxon>
        <taxon>Plantactinospora</taxon>
    </lineage>
</organism>
<evidence type="ECO:0000313" key="2">
    <source>
        <dbReference type="Proteomes" id="UP001589894"/>
    </source>
</evidence>
<dbReference type="RefSeq" id="WP_377342587.1">
    <property type="nucleotide sequence ID" value="NZ_JBHLUE010000020.1"/>
</dbReference>
<reference evidence="1 2" key="1">
    <citation type="submission" date="2024-09" db="EMBL/GenBank/DDBJ databases">
        <authorList>
            <person name="Sun Q."/>
            <person name="Mori K."/>
        </authorList>
    </citation>
    <scope>NUCLEOTIDE SEQUENCE [LARGE SCALE GENOMIC DNA]</scope>
    <source>
        <strain evidence="1 2">TBRC 2205</strain>
    </source>
</reference>
<gene>
    <name evidence="1" type="ORF">ACFFHU_24540</name>
</gene>
<dbReference type="Proteomes" id="UP001589894">
    <property type="component" value="Unassembled WGS sequence"/>
</dbReference>